<sequence length="296" mass="31307">MSDGALTKAGTWVHDNGVPSPTSTSVFDLFSLHGKTAIVTGAAAGIGLSAAEALAEVGANVAITYNTNTKAPERATEIARKFNVKCKAYQLDVASAEAVLGTVDEIVSEFNGRLDVFIANAGIPWTQGAALGGEISHYQKVVKVDLDGTYYSALAAGKHFRRQFLDKTDLRGNKLEESYSGGSFVATASISGHIVNIPQLQAAYNAAKAGVAHLCKSLAIEWIRFARVNSISPGYIATEISAFIPDDMKGVWRDKVPMGREASPNELKCAFLYFATPASSYTTGSDLIIDGGYTVG</sequence>
<dbReference type="GO" id="GO:0019594">
    <property type="term" value="P:mannitol metabolic process"/>
    <property type="evidence" value="ECO:0007669"/>
    <property type="project" value="UniProtKB-ARBA"/>
</dbReference>
<protein>
    <recommendedName>
        <fullName evidence="6">L-xylulose reductase</fullName>
    </recommendedName>
</protein>
<proteinExistence type="inferred from homology"/>
<dbReference type="FunFam" id="3.40.50.720:FF:000090">
    <property type="entry name" value="NADP-dependent mannitol dehydrogenase"/>
    <property type="match status" value="1"/>
</dbReference>
<keyword evidence="2" id="KW-0521">NADP</keyword>
<dbReference type="PANTHER" id="PTHR43008:SF13">
    <property type="entry name" value="L-XYLULOSE REDUCTASE-RELATED"/>
    <property type="match status" value="1"/>
</dbReference>
<dbReference type="GO" id="GO:0050664">
    <property type="term" value="F:oxidoreductase activity, acting on NAD(P)H, oxygen as acceptor"/>
    <property type="evidence" value="ECO:0007669"/>
    <property type="project" value="TreeGrafter"/>
</dbReference>
<keyword evidence="3" id="KW-0560">Oxidoreductase</keyword>
<evidence type="ECO:0000256" key="1">
    <source>
        <dbReference type="ARBA" id="ARBA00006484"/>
    </source>
</evidence>
<keyword evidence="5" id="KW-1185">Reference proteome</keyword>
<dbReference type="GO" id="GO:0050085">
    <property type="term" value="F:mannitol 2-dehydrogenase (NADP+) activity"/>
    <property type="evidence" value="ECO:0007669"/>
    <property type="project" value="UniProtKB-ARBA"/>
</dbReference>
<dbReference type="AlphaFoldDB" id="A0AAN6DSG3"/>
<dbReference type="InterPro" id="IPR036291">
    <property type="entry name" value="NAD(P)-bd_dom_sf"/>
</dbReference>
<dbReference type="PRINTS" id="PR00080">
    <property type="entry name" value="SDRFAMILY"/>
</dbReference>
<dbReference type="EMBL" id="MU404358">
    <property type="protein sequence ID" value="KAI1610489.1"/>
    <property type="molecule type" value="Genomic_DNA"/>
</dbReference>
<name>A0AAN6DSG3_9EURO</name>
<dbReference type="Pfam" id="PF13561">
    <property type="entry name" value="adh_short_C2"/>
    <property type="match status" value="1"/>
</dbReference>
<evidence type="ECO:0000256" key="3">
    <source>
        <dbReference type="ARBA" id="ARBA00023002"/>
    </source>
</evidence>
<gene>
    <name evidence="4" type="ORF">EDD36DRAFT_453400</name>
</gene>
<evidence type="ECO:0000256" key="2">
    <source>
        <dbReference type="ARBA" id="ARBA00022857"/>
    </source>
</evidence>
<dbReference type="PANTHER" id="PTHR43008">
    <property type="entry name" value="BENZIL REDUCTASE"/>
    <property type="match status" value="1"/>
</dbReference>
<dbReference type="PROSITE" id="PS00061">
    <property type="entry name" value="ADH_SHORT"/>
    <property type="match status" value="1"/>
</dbReference>
<dbReference type="Proteomes" id="UP001203852">
    <property type="component" value="Unassembled WGS sequence"/>
</dbReference>
<dbReference type="InterPro" id="IPR020904">
    <property type="entry name" value="Sc_DH/Rdtase_CS"/>
</dbReference>
<comment type="caution">
    <text evidence="4">The sequence shown here is derived from an EMBL/GenBank/DDBJ whole genome shotgun (WGS) entry which is preliminary data.</text>
</comment>
<evidence type="ECO:0000313" key="4">
    <source>
        <dbReference type="EMBL" id="KAI1610489.1"/>
    </source>
</evidence>
<dbReference type="SUPFAM" id="SSF51735">
    <property type="entry name" value="NAD(P)-binding Rossmann-fold domains"/>
    <property type="match status" value="1"/>
</dbReference>
<accession>A0AAN6DSG3</accession>
<reference evidence="4" key="1">
    <citation type="journal article" date="2022" name="bioRxiv">
        <title>Deciphering the potential niche of two novel black yeast fungi from a biological soil crust based on their genomes, phenotypes, and melanin regulation.</title>
        <authorList>
            <consortium name="DOE Joint Genome Institute"/>
            <person name="Carr E.C."/>
            <person name="Barton Q."/>
            <person name="Grambo S."/>
            <person name="Sullivan M."/>
            <person name="Renfro C.M."/>
            <person name="Kuo A."/>
            <person name="Pangilinan J."/>
            <person name="Lipzen A."/>
            <person name="Keymanesh K."/>
            <person name="Savage E."/>
            <person name="Barry K."/>
            <person name="Grigoriev I.V."/>
            <person name="Riekhof W.R."/>
            <person name="Harris S.S."/>
        </authorList>
    </citation>
    <scope>NUCLEOTIDE SEQUENCE</scope>
    <source>
        <strain evidence="4">JF 03-4F</strain>
    </source>
</reference>
<evidence type="ECO:0000313" key="5">
    <source>
        <dbReference type="Proteomes" id="UP001203852"/>
    </source>
</evidence>
<dbReference type="Gene3D" id="3.40.50.720">
    <property type="entry name" value="NAD(P)-binding Rossmann-like Domain"/>
    <property type="match status" value="1"/>
</dbReference>
<dbReference type="InterPro" id="IPR002347">
    <property type="entry name" value="SDR_fam"/>
</dbReference>
<comment type="similarity">
    <text evidence="1">Belongs to the short-chain dehydrogenases/reductases (SDR) family.</text>
</comment>
<evidence type="ECO:0008006" key="6">
    <source>
        <dbReference type="Google" id="ProtNLM"/>
    </source>
</evidence>
<organism evidence="4 5">
    <name type="scientific">Exophiala viscosa</name>
    <dbReference type="NCBI Taxonomy" id="2486360"/>
    <lineage>
        <taxon>Eukaryota</taxon>
        <taxon>Fungi</taxon>
        <taxon>Dikarya</taxon>
        <taxon>Ascomycota</taxon>
        <taxon>Pezizomycotina</taxon>
        <taxon>Eurotiomycetes</taxon>
        <taxon>Chaetothyriomycetidae</taxon>
        <taxon>Chaetothyriales</taxon>
        <taxon>Herpotrichiellaceae</taxon>
        <taxon>Exophiala</taxon>
    </lineage>
</organism>
<dbReference type="PRINTS" id="PR00081">
    <property type="entry name" value="GDHRDH"/>
</dbReference>